<keyword evidence="4" id="KW-0808">Transferase</keyword>
<evidence type="ECO:0000313" key="18">
    <source>
        <dbReference type="EMBL" id="ETV73143.1"/>
    </source>
</evidence>
<evidence type="ECO:0000256" key="4">
    <source>
        <dbReference type="ARBA" id="ARBA00022679"/>
    </source>
</evidence>
<dbReference type="SMART" id="SM00220">
    <property type="entry name" value="S_TKc"/>
    <property type="match status" value="1"/>
</dbReference>
<evidence type="ECO:0000256" key="6">
    <source>
        <dbReference type="ARBA" id="ARBA00022737"/>
    </source>
</evidence>
<evidence type="ECO:0000256" key="12">
    <source>
        <dbReference type="ARBA" id="ARBA00047899"/>
    </source>
</evidence>
<organism evidence="18">
    <name type="scientific">Aphanomyces astaci</name>
    <name type="common">Crayfish plague agent</name>
    <dbReference type="NCBI Taxonomy" id="112090"/>
    <lineage>
        <taxon>Eukaryota</taxon>
        <taxon>Sar</taxon>
        <taxon>Stramenopiles</taxon>
        <taxon>Oomycota</taxon>
        <taxon>Saprolegniomycetes</taxon>
        <taxon>Saprolegniales</taxon>
        <taxon>Verrucalvaceae</taxon>
        <taxon>Aphanomyces</taxon>
    </lineage>
</organism>
<dbReference type="PANTHER" id="PTHR24346">
    <property type="entry name" value="MAP/MICROTUBULE AFFINITY-REGULATING KINASE"/>
    <property type="match status" value="1"/>
</dbReference>
<dbReference type="GO" id="GO:0046872">
    <property type="term" value="F:metal ion binding"/>
    <property type="evidence" value="ECO:0007669"/>
    <property type="project" value="UniProtKB-KW"/>
</dbReference>
<dbReference type="PROSITE" id="PS00107">
    <property type="entry name" value="PROTEIN_KINASE_ATP"/>
    <property type="match status" value="1"/>
</dbReference>
<dbReference type="VEuPathDB" id="FungiDB:H257_11961"/>
<evidence type="ECO:0000256" key="15">
    <source>
        <dbReference type="RuleBase" id="RU000304"/>
    </source>
</evidence>
<comment type="similarity">
    <text evidence="11">Belongs to the protein kinase superfamily. Ser/Thr protein kinase family. CDPK subfamily.</text>
</comment>
<dbReference type="Pfam" id="PF00069">
    <property type="entry name" value="Pkinase"/>
    <property type="match status" value="1"/>
</dbReference>
<evidence type="ECO:0000256" key="5">
    <source>
        <dbReference type="ARBA" id="ARBA00022723"/>
    </source>
</evidence>
<keyword evidence="9" id="KW-0106">Calcium</keyword>
<dbReference type="GO" id="GO:0005524">
    <property type="term" value="F:ATP binding"/>
    <property type="evidence" value="ECO:0007669"/>
    <property type="project" value="UniProtKB-UniRule"/>
</dbReference>
<dbReference type="RefSeq" id="XP_009837348.1">
    <property type="nucleotide sequence ID" value="XM_009839046.1"/>
</dbReference>
<evidence type="ECO:0000256" key="9">
    <source>
        <dbReference type="ARBA" id="ARBA00022837"/>
    </source>
</evidence>
<evidence type="ECO:0000256" key="2">
    <source>
        <dbReference type="ARBA" id="ARBA00012513"/>
    </source>
</evidence>
<comment type="cofactor">
    <cofactor evidence="1">
        <name>Mg(2+)</name>
        <dbReference type="ChEBI" id="CHEBI:18420"/>
    </cofactor>
</comment>
<dbReference type="Gene3D" id="1.10.510.10">
    <property type="entry name" value="Transferase(Phosphotransferase) domain 1"/>
    <property type="match status" value="1"/>
</dbReference>
<dbReference type="EMBL" id="KI913150">
    <property type="protein sequence ID" value="ETV73143.1"/>
    <property type="molecule type" value="Genomic_DNA"/>
</dbReference>
<evidence type="ECO:0000256" key="1">
    <source>
        <dbReference type="ARBA" id="ARBA00001946"/>
    </source>
</evidence>
<evidence type="ECO:0000256" key="3">
    <source>
        <dbReference type="ARBA" id="ARBA00022527"/>
    </source>
</evidence>
<keyword evidence="6" id="KW-0677">Repeat</keyword>
<keyword evidence="5" id="KW-0479">Metal-binding</keyword>
<dbReference type="EC" id="2.7.11.1" evidence="2"/>
<feature type="region of interest" description="Disordered" evidence="16">
    <location>
        <begin position="1"/>
        <end position="52"/>
    </location>
</feature>
<name>W4G2J2_APHAT</name>
<dbReference type="FunFam" id="1.10.510.10:FF:000571">
    <property type="entry name" value="Maternal embryonic leucine zipper kinase"/>
    <property type="match status" value="1"/>
</dbReference>
<evidence type="ECO:0000256" key="16">
    <source>
        <dbReference type="SAM" id="MobiDB-lite"/>
    </source>
</evidence>
<comment type="catalytic activity">
    <reaction evidence="13">
        <text>L-seryl-[protein] + ATP = O-phospho-L-seryl-[protein] + ADP + H(+)</text>
        <dbReference type="Rhea" id="RHEA:17989"/>
        <dbReference type="Rhea" id="RHEA-COMP:9863"/>
        <dbReference type="Rhea" id="RHEA-COMP:11604"/>
        <dbReference type="ChEBI" id="CHEBI:15378"/>
        <dbReference type="ChEBI" id="CHEBI:29999"/>
        <dbReference type="ChEBI" id="CHEBI:30616"/>
        <dbReference type="ChEBI" id="CHEBI:83421"/>
        <dbReference type="ChEBI" id="CHEBI:456216"/>
        <dbReference type="EC" id="2.7.11.1"/>
    </reaction>
</comment>
<feature type="domain" description="Protein kinase" evidence="17">
    <location>
        <begin position="68"/>
        <end position="326"/>
    </location>
</feature>
<dbReference type="GO" id="GO:0035556">
    <property type="term" value="P:intracellular signal transduction"/>
    <property type="evidence" value="ECO:0007669"/>
    <property type="project" value="TreeGrafter"/>
</dbReference>
<dbReference type="InterPro" id="IPR000719">
    <property type="entry name" value="Prot_kinase_dom"/>
</dbReference>
<dbReference type="PANTHER" id="PTHR24346:SF30">
    <property type="entry name" value="MATERNAL EMBRYONIC LEUCINE ZIPPER KINASE"/>
    <property type="match status" value="1"/>
</dbReference>
<dbReference type="FunFam" id="3.30.200.20:FF:000315">
    <property type="entry name" value="Calcium-dependent protein kinase 3"/>
    <property type="match status" value="1"/>
</dbReference>
<feature type="binding site" evidence="14">
    <location>
        <position position="97"/>
    </location>
    <ligand>
        <name>ATP</name>
        <dbReference type="ChEBI" id="CHEBI:30616"/>
    </ligand>
</feature>
<evidence type="ECO:0000259" key="17">
    <source>
        <dbReference type="PROSITE" id="PS50011"/>
    </source>
</evidence>
<comment type="catalytic activity">
    <reaction evidence="12">
        <text>L-threonyl-[protein] + ATP = O-phospho-L-threonyl-[protein] + ADP + H(+)</text>
        <dbReference type="Rhea" id="RHEA:46608"/>
        <dbReference type="Rhea" id="RHEA-COMP:11060"/>
        <dbReference type="Rhea" id="RHEA-COMP:11605"/>
        <dbReference type="ChEBI" id="CHEBI:15378"/>
        <dbReference type="ChEBI" id="CHEBI:30013"/>
        <dbReference type="ChEBI" id="CHEBI:30616"/>
        <dbReference type="ChEBI" id="CHEBI:61977"/>
        <dbReference type="ChEBI" id="CHEBI:456216"/>
        <dbReference type="EC" id="2.7.11.1"/>
    </reaction>
</comment>
<evidence type="ECO:0000256" key="7">
    <source>
        <dbReference type="ARBA" id="ARBA00022741"/>
    </source>
</evidence>
<dbReference type="GO" id="GO:0005737">
    <property type="term" value="C:cytoplasm"/>
    <property type="evidence" value="ECO:0007669"/>
    <property type="project" value="TreeGrafter"/>
</dbReference>
<keyword evidence="8 18" id="KW-0418">Kinase</keyword>
<dbReference type="InterPro" id="IPR017441">
    <property type="entry name" value="Protein_kinase_ATP_BS"/>
</dbReference>
<evidence type="ECO:0000256" key="8">
    <source>
        <dbReference type="ARBA" id="ARBA00022777"/>
    </source>
</evidence>
<reference evidence="18" key="1">
    <citation type="submission" date="2013-12" db="EMBL/GenBank/DDBJ databases">
        <title>The Genome Sequence of Aphanomyces astaci APO3.</title>
        <authorList>
            <consortium name="The Broad Institute Genomics Platform"/>
            <person name="Russ C."/>
            <person name="Tyler B."/>
            <person name="van West P."/>
            <person name="Dieguez-Uribeondo J."/>
            <person name="Young S.K."/>
            <person name="Zeng Q."/>
            <person name="Gargeya S."/>
            <person name="Fitzgerald M."/>
            <person name="Abouelleil A."/>
            <person name="Alvarado L."/>
            <person name="Chapman S.B."/>
            <person name="Gainer-Dewar J."/>
            <person name="Goldberg J."/>
            <person name="Griggs A."/>
            <person name="Gujja S."/>
            <person name="Hansen M."/>
            <person name="Howarth C."/>
            <person name="Imamovic A."/>
            <person name="Ireland A."/>
            <person name="Larimer J."/>
            <person name="McCowan C."/>
            <person name="Murphy C."/>
            <person name="Pearson M."/>
            <person name="Poon T.W."/>
            <person name="Priest M."/>
            <person name="Roberts A."/>
            <person name="Saif S."/>
            <person name="Shea T."/>
            <person name="Sykes S."/>
            <person name="Wortman J."/>
            <person name="Nusbaum C."/>
            <person name="Birren B."/>
        </authorList>
    </citation>
    <scope>NUCLEOTIDE SEQUENCE [LARGE SCALE GENOMIC DNA]</scope>
    <source>
        <strain evidence="18">APO3</strain>
    </source>
</reference>
<dbReference type="InterPro" id="IPR008271">
    <property type="entry name" value="Ser/Thr_kinase_AS"/>
</dbReference>
<keyword evidence="10 14" id="KW-0067">ATP-binding</keyword>
<evidence type="ECO:0000256" key="11">
    <source>
        <dbReference type="ARBA" id="ARBA00024334"/>
    </source>
</evidence>
<proteinExistence type="inferred from homology"/>
<dbReference type="STRING" id="112090.W4G2J2"/>
<dbReference type="GO" id="GO:0004674">
    <property type="term" value="F:protein serine/threonine kinase activity"/>
    <property type="evidence" value="ECO:0007669"/>
    <property type="project" value="UniProtKB-KW"/>
</dbReference>
<dbReference type="GeneID" id="20813957"/>
<evidence type="ECO:0000256" key="14">
    <source>
        <dbReference type="PROSITE-ProRule" id="PRU10141"/>
    </source>
</evidence>
<sequence length="430" mass="48051">MSFVPPNKLRSTSSTTSATGRAVTPVSTSRRSTTTSPPPSASLKLKPKTPDPRVLRALHQPNDTMDMYQLGPVIGHGRFGKVRRATHRLTGQVVAIKVYNKAQLSLDTDQIPLIRKEVDIMKEVDHPNVVRLYEILETAEYILIAMELCEGEDLGKYIRRRTRVQEATARAIFSQLVDAISYLHRQNIIHRDIKPENIFVHDHTNNPPTVKIVDFGLGSRDLDHSKKLSAFCGTPAFMAPEIIFQETYDGKPVDAWSLGVVLYLMTVGRTPFDGKTTDALYKKVLGGAFDIPSTVSPELRDLMGAILVVDANDRMRVEHIRHHTWLGMENQHVLSSEISSSLFVANAALHSEILAEMDGYGLNRMQLHDDLASKTYNAATTWYRLLHLRHLKSTKAATRSFAEADPSTALSSVDFTRFLQDRIAKAKTLG</sequence>
<evidence type="ECO:0000256" key="13">
    <source>
        <dbReference type="ARBA" id="ARBA00048679"/>
    </source>
</evidence>
<accession>W4G2J2</accession>
<feature type="compositionally biased region" description="Low complexity" evidence="16">
    <location>
        <begin position="11"/>
        <end position="35"/>
    </location>
</feature>
<dbReference type="SUPFAM" id="SSF56112">
    <property type="entry name" value="Protein kinase-like (PK-like)"/>
    <property type="match status" value="1"/>
</dbReference>
<dbReference type="PROSITE" id="PS00108">
    <property type="entry name" value="PROTEIN_KINASE_ST"/>
    <property type="match status" value="1"/>
</dbReference>
<protein>
    <recommendedName>
        <fullName evidence="2">non-specific serine/threonine protein kinase</fullName>
        <ecNumber evidence="2">2.7.11.1</ecNumber>
    </recommendedName>
</protein>
<gene>
    <name evidence="18" type="ORF">H257_11961</name>
</gene>
<keyword evidence="3 15" id="KW-0723">Serine/threonine-protein kinase</keyword>
<keyword evidence="7 14" id="KW-0547">Nucleotide-binding</keyword>
<dbReference type="PROSITE" id="PS50011">
    <property type="entry name" value="PROTEIN_KINASE_DOM"/>
    <property type="match status" value="1"/>
</dbReference>
<dbReference type="AlphaFoldDB" id="W4G2J2"/>
<evidence type="ECO:0000256" key="10">
    <source>
        <dbReference type="ARBA" id="ARBA00022840"/>
    </source>
</evidence>
<dbReference type="OrthoDB" id="193931at2759"/>
<dbReference type="CDD" id="cd14003">
    <property type="entry name" value="STKc_AMPK-like"/>
    <property type="match status" value="1"/>
</dbReference>
<dbReference type="InterPro" id="IPR011009">
    <property type="entry name" value="Kinase-like_dom_sf"/>
</dbReference>